<evidence type="ECO:0000256" key="3">
    <source>
        <dbReference type="ARBA" id="ARBA00022741"/>
    </source>
</evidence>
<dbReference type="OrthoDB" id="9802185at2"/>
<dbReference type="EMBL" id="LECT01000006">
    <property type="protein sequence ID" value="KLU07594.1"/>
    <property type="molecule type" value="Genomic_DNA"/>
</dbReference>
<dbReference type="SMART" id="SM00382">
    <property type="entry name" value="AAA"/>
    <property type="match status" value="1"/>
</dbReference>
<dbReference type="STRING" id="595434.RISK_000672"/>
<feature type="domain" description="ABC transporter" evidence="5">
    <location>
        <begin position="43"/>
        <end position="287"/>
    </location>
</feature>
<dbReference type="InterPro" id="IPR005670">
    <property type="entry name" value="PstB-like"/>
</dbReference>
<accession>A0A0J1EQ24</accession>
<dbReference type="GO" id="GO:0016020">
    <property type="term" value="C:membrane"/>
    <property type="evidence" value="ECO:0007669"/>
    <property type="project" value="InterPro"/>
</dbReference>
<proteinExistence type="predicted"/>
<keyword evidence="2" id="KW-0592">Phosphate transport</keyword>
<dbReference type="RefSeq" id="WP_083434735.1">
    <property type="nucleotide sequence ID" value="NZ_LECT01000006.1"/>
</dbReference>
<dbReference type="InterPro" id="IPR027417">
    <property type="entry name" value="P-loop_NTPase"/>
</dbReference>
<evidence type="ECO:0000313" key="7">
    <source>
        <dbReference type="Proteomes" id="UP000036367"/>
    </source>
</evidence>
<dbReference type="PANTHER" id="PTHR43423">
    <property type="entry name" value="ABC TRANSPORTER I FAMILY MEMBER 17"/>
    <property type="match status" value="1"/>
</dbReference>
<dbReference type="InterPro" id="IPR003593">
    <property type="entry name" value="AAA+_ATPase"/>
</dbReference>
<dbReference type="GO" id="GO:0005524">
    <property type="term" value="F:ATP binding"/>
    <property type="evidence" value="ECO:0007669"/>
    <property type="project" value="UniProtKB-KW"/>
</dbReference>
<dbReference type="PROSITE" id="PS00211">
    <property type="entry name" value="ABC_TRANSPORTER_1"/>
    <property type="match status" value="1"/>
</dbReference>
<dbReference type="GO" id="GO:0016887">
    <property type="term" value="F:ATP hydrolysis activity"/>
    <property type="evidence" value="ECO:0007669"/>
    <property type="project" value="InterPro"/>
</dbReference>
<evidence type="ECO:0000259" key="5">
    <source>
        <dbReference type="PROSITE" id="PS50893"/>
    </source>
</evidence>
<keyword evidence="7" id="KW-1185">Reference proteome</keyword>
<evidence type="ECO:0000256" key="4">
    <source>
        <dbReference type="ARBA" id="ARBA00022840"/>
    </source>
</evidence>
<evidence type="ECO:0000256" key="2">
    <source>
        <dbReference type="ARBA" id="ARBA00022592"/>
    </source>
</evidence>
<dbReference type="PATRIC" id="fig|595434.4.peg.651"/>
<dbReference type="PANTHER" id="PTHR43423:SF1">
    <property type="entry name" value="ABC TRANSPORTER I FAMILY MEMBER 17"/>
    <property type="match status" value="1"/>
</dbReference>
<organism evidence="6 7">
    <name type="scientific">Rhodopirellula islandica</name>
    <dbReference type="NCBI Taxonomy" id="595434"/>
    <lineage>
        <taxon>Bacteria</taxon>
        <taxon>Pseudomonadati</taxon>
        <taxon>Planctomycetota</taxon>
        <taxon>Planctomycetia</taxon>
        <taxon>Pirellulales</taxon>
        <taxon>Pirellulaceae</taxon>
        <taxon>Rhodopirellula</taxon>
    </lineage>
</organism>
<dbReference type="SUPFAM" id="SSF52540">
    <property type="entry name" value="P-loop containing nucleoside triphosphate hydrolases"/>
    <property type="match status" value="1"/>
</dbReference>
<dbReference type="Pfam" id="PF00005">
    <property type="entry name" value="ABC_tran"/>
    <property type="match status" value="1"/>
</dbReference>
<keyword evidence="4 6" id="KW-0067">ATP-binding</keyword>
<protein>
    <submittedName>
        <fullName evidence="6">Phosphate transport ATP-binding protein PstB</fullName>
    </submittedName>
</protein>
<dbReference type="CDD" id="cd03260">
    <property type="entry name" value="ABC_PstB_phosphate_transporter"/>
    <property type="match status" value="1"/>
</dbReference>
<gene>
    <name evidence="6" type="ORF">RISK_000672</name>
</gene>
<dbReference type="Proteomes" id="UP000036367">
    <property type="component" value="Unassembled WGS sequence"/>
</dbReference>
<dbReference type="PROSITE" id="PS50893">
    <property type="entry name" value="ABC_TRANSPORTER_2"/>
    <property type="match status" value="1"/>
</dbReference>
<reference evidence="6" key="1">
    <citation type="submission" date="2015-05" db="EMBL/GenBank/DDBJ databases">
        <title>Permanent draft genome of Rhodopirellula islandicus K833.</title>
        <authorList>
            <person name="Kizina J."/>
            <person name="Richter M."/>
            <person name="Glockner F.O."/>
            <person name="Harder J."/>
        </authorList>
    </citation>
    <scope>NUCLEOTIDE SEQUENCE [LARGE SCALE GENOMIC DNA]</scope>
    <source>
        <strain evidence="6">K833</strain>
    </source>
</reference>
<name>A0A0J1EQ24_RHOIS</name>
<dbReference type="GO" id="GO:0035435">
    <property type="term" value="P:phosphate ion transmembrane transport"/>
    <property type="evidence" value="ECO:0007669"/>
    <property type="project" value="InterPro"/>
</dbReference>
<evidence type="ECO:0000256" key="1">
    <source>
        <dbReference type="ARBA" id="ARBA00022448"/>
    </source>
</evidence>
<keyword evidence="3" id="KW-0547">Nucleotide-binding</keyword>
<dbReference type="InterPro" id="IPR003439">
    <property type="entry name" value="ABC_transporter-like_ATP-bd"/>
</dbReference>
<dbReference type="GO" id="GO:0005315">
    <property type="term" value="F:phosphate transmembrane transporter activity"/>
    <property type="evidence" value="ECO:0007669"/>
    <property type="project" value="InterPro"/>
</dbReference>
<comment type="caution">
    <text evidence="6">The sequence shown here is derived from an EMBL/GenBank/DDBJ whole genome shotgun (WGS) entry which is preliminary data.</text>
</comment>
<dbReference type="InterPro" id="IPR017871">
    <property type="entry name" value="ABC_transporter-like_CS"/>
</dbReference>
<evidence type="ECO:0000313" key="6">
    <source>
        <dbReference type="EMBL" id="KLU07594.1"/>
    </source>
</evidence>
<dbReference type="Gene3D" id="3.40.50.300">
    <property type="entry name" value="P-loop containing nucleotide triphosphate hydrolases"/>
    <property type="match status" value="1"/>
</dbReference>
<sequence>MNAKDRAARNQDGCQRASCPESNGFTLSPVDTGPPCCLPQPLIEVDGLAVHYGNARVLSGISLTIHRGCVTALIGPSGCGKSSFLSSLNRMTDMIPGCRVEGKVALGALDVRATKDLISLRRRVGMIFQKPNPFPLSIRKNIEMPLKEHGIRNRSERAEIIETVLEDVGLWAEVKDRLDSSALSLSGGQQQRLCIARALALRPEVLLMDEPCSALDPLASGVVEELLLRFRGRYTVVIVTHNLQQARRVADYAAFFWATDGTGTLIEHGTGARIFDEPRQPLTVAYVNGKAG</sequence>
<keyword evidence="1" id="KW-0813">Transport</keyword>
<dbReference type="AlphaFoldDB" id="A0A0J1EQ24"/>